<evidence type="ECO:0000256" key="1">
    <source>
        <dbReference type="SAM" id="Phobius"/>
    </source>
</evidence>
<feature type="transmembrane region" description="Helical" evidence="1">
    <location>
        <begin position="343"/>
        <end position="362"/>
    </location>
</feature>
<reference evidence="3" key="1">
    <citation type="journal article" date="2019" name="Int. J. Syst. Evol. Microbiol.">
        <title>The Global Catalogue of Microorganisms (GCM) 10K type strain sequencing project: providing services to taxonomists for standard genome sequencing and annotation.</title>
        <authorList>
            <consortium name="The Broad Institute Genomics Platform"/>
            <consortium name="The Broad Institute Genome Sequencing Center for Infectious Disease"/>
            <person name="Wu L."/>
            <person name="Ma J."/>
        </authorList>
    </citation>
    <scope>NUCLEOTIDE SEQUENCE [LARGE SCALE GENOMIC DNA]</scope>
    <source>
        <strain evidence="3">CCUG 50349</strain>
    </source>
</reference>
<organism evidence="2 3">
    <name type="scientific">Flavobacterium ponti</name>
    <dbReference type="NCBI Taxonomy" id="665133"/>
    <lineage>
        <taxon>Bacteria</taxon>
        <taxon>Pseudomonadati</taxon>
        <taxon>Bacteroidota</taxon>
        <taxon>Flavobacteriia</taxon>
        <taxon>Flavobacteriales</taxon>
        <taxon>Flavobacteriaceae</taxon>
        <taxon>Flavobacterium</taxon>
    </lineage>
</organism>
<evidence type="ECO:0000313" key="2">
    <source>
        <dbReference type="EMBL" id="MFC4739520.1"/>
    </source>
</evidence>
<feature type="transmembrane region" description="Helical" evidence="1">
    <location>
        <begin position="314"/>
        <end position="331"/>
    </location>
</feature>
<dbReference type="InterPro" id="IPR049458">
    <property type="entry name" value="EpsG-like"/>
</dbReference>
<keyword evidence="1" id="KW-0812">Transmembrane</keyword>
<dbReference type="EMBL" id="JBHSGW010000004">
    <property type="protein sequence ID" value="MFC4739520.1"/>
    <property type="molecule type" value="Genomic_DNA"/>
</dbReference>
<keyword evidence="1" id="KW-1133">Transmembrane helix</keyword>
<feature type="transmembrane region" description="Helical" evidence="1">
    <location>
        <begin position="133"/>
        <end position="155"/>
    </location>
</feature>
<feature type="transmembrane region" description="Helical" evidence="1">
    <location>
        <begin position="263"/>
        <end position="279"/>
    </location>
</feature>
<evidence type="ECO:0000313" key="3">
    <source>
        <dbReference type="Proteomes" id="UP001595885"/>
    </source>
</evidence>
<dbReference type="RefSeq" id="WP_379739131.1">
    <property type="nucleotide sequence ID" value="NZ_JBHSGW010000004.1"/>
</dbReference>
<comment type="caution">
    <text evidence="2">The sequence shown here is derived from an EMBL/GenBank/DDBJ whole genome shotgun (WGS) entry which is preliminary data.</text>
</comment>
<gene>
    <name evidence="2" type="ORF">ACFO3U_05890</name>
</gene>
<feature type="transmembrane region" description="Helical" evidence="1">
    <location>
        <begin position="104"/>
        <end position="126"/>
    </location>
</feature>
<name>A0ABV9P4B2_9FLAO</name>
<keyword evidence="3" id="KW-1185">Reference proteome</keyword>
<feature type="transmembrane region" description="Helical" evidence="1">
    <location>
        <begin position="43"/>
        <end position="60"/>
    </location>
</feature>
<dbReference type="Proteomes" id="UP001595885">
    <property type="component" value="Unassembled WGS sequence"/>
</dbReference>
<sequence length="363" mass="43567">MFDFIPVNDYSYYYYQFYLIVILFIFINSYLHNLNNKKSIGVLNLLGYISLFFTILYMGLRPINGVFIDMTMYAYMFERFQDNDPVIIYDDFGFYYFLEFCSKIMTVEFFFFICVLLYVVPLYFFSKRNFKKYWAYSFIMFCISFSFWAYGTNGIRNGIATSFFILGLAYRKNKYLSFGLMLFACTFHQTLLLPTIAYLLTNFYKSTKVYLLIWLIVIPISIILGNYFVKLIEISGFGSDKVGVYFTDEVNEEFVGSGFRWDFLIYSATAVIIGWFYIFKRNFNDVFYKHIFNTYLICNVFWILIIKVNFSNRFAYLSWFLMAIIFIYPLLKDKIFKFQNARIGLLVFLYFIFTYLMNVILIK</sequence>
<feature type="transmembrane region" description="Helical" evidence="1">
    <location>
        <begin position="291"/>
        <end position="308"/>
    </location>
</feature>
<feature type="transmembrane region" description="Helical" evidence="1">
    <location>
        <begin position="175"/>
        <end position="200"/>
    </location>
</feature>
<feature type="transmembrane region" description="Helical" evidence="1">
    <location>
        <begin position="209"/>
        <end position="229"/>
    </location>
</feature>
<keyword evidence="1" id="KW-0472">Membrane</keyword>
<proteinExistence type="predicted"/>
<dbReference type="Pfam" id="PF14897">
    <property type="entry name" value="EpsG"/>
    <property type="match status" value="1"/>
</dbReference>
<accession>A0ABV9P4B2</accession>
<feature type="transmembrane region" description="Helical" evidence="1">
    <location>
        <begin position="12"/>
        <end position="31"/>
    </location>
</feature>
<protein>
    <submittedName>
        <fullName evidence="2">EpsG family protein</fullName>
    </submittedName>
</protein>